<evidence type="ECO:0000256" key="2">
    <source>
        <dbReference type="ARBA" id="ARBA00009995"/>
    </source>
</evidence>
<keyword evidence="6 11" id="KW-0812">Transmembrane</keyword>
<gene>
    <name evidence="12" type="ORF">ANCDUO_04556</name>
</gene>
<reference evidence="12 13" key="1">
    <citation type="submission" date="2013-12" db="EMBL/GenBank/DDBJ databases">
        <title>Draft genome of the parsitic nematode Ancylostoma duodenale.</title>
        <authorList>
            <person name="Mitreva M."/>
        </authorList>
    </citation>
    <scope>NUCLEOTIDE SEQUENCE [LARGE SCALE GENOMIC DNA]</scope>
    <source>
        <strain evidence="12 13">Zhejiang</strain>
    </source>
</reference>
<evidence type="ECO:0000256" key="10">
    <source>
        <dbReference type="ARBA" id="ARBA00047475"/>
    </source>
</evidence>
<dbReference type="AlphaFoldDB" id="A0A0C2GUN4"/>
<name>A0A0C2GUN4_9BILA</name>
<keyword evidence="4" id="KW-0328">Glycosyltransferase</keyword>
<evidence type="ECO:0000256" key="8">
    <source>
        <dbReference type="ARBA" id="ARBA00022989"/>
    </source>
</evidence>
<keyword evidence="9 11" id="KW-0472">Membrane</keyword>
<evidence type="ECO:0000256" key="3">
    <source>
        <dbReference type="ARBA" id="ARBA00012544"/>
    </source>
</evidence>
<dbReference type="CDD" id="cd03784">
    <property type="entry name" value="GT1_Gtf-like"/>
    <property type="match status" value="1"/>
</dbReference>
<dbReference type="InterPro" id="IPR002213">
    <property type="entry name" value="UDP_glucos_trans"/>
</dbReference>
<accession>A0A0C2GUN4</accession>
<dbReference type="Pfam" id="PF00201">
    <property type="entry name" value="UDPGT"/>
    <property type="match status" value="2"/>
</dbReference>
<dbReference type="EC" id="2.4.1.17" evidence="3"/>
<dbReference type="InterPro" id="IPR050271">
    <property type="entry name" value="UDP-glycosyltransferase"/>
</dbReference>
<comment type="subcellular location">
    <subcellularLocation>
        <location evidence="1">Membrane</location>
        <topology evidence="1">Single-pass membrane protein</topology>
    </subcellularLocation>
</comment>
<evidence type="ECO:0000256" key="1">
    <source>
        <dbReference type="ARBA" id="ARBA00004167"/>
    </source>
</evidence>
<dbReference type="Gene3D" id="3.40.50.2000">
    <property type="entry name" value="Glycogen Phosphorylase B"/>
    <property type="match status" value="1"/>
</dbReference>
<keyword evidence="5 12" id="KW-0808">Transferase</keyword>
<dbReference type="SUPFAM" id="SSF53756">
    <property type="entry name" value="UDP-Glycosyltransferase/glycogen phosphorylase"/>
    <property type="match status" value="1"/>
</dbReference>
<feature type="transmembrane region" description="Helical" evidence="11">
    <location>
        <begin position="384"/>
        <end position="408"/>
    </location>
</feature>
<evidence type="ECO:0000256" key="11">
    <source>
        <dbReference type="SAM" id="Phobius"/>
    </source>
</evidence>
<dbReference type="GO" id="GO:0015020">
    <property type="term" value="F:glucuronosyltransferase activity"/>
    <property type="evidence" value="ECO:0007669"/>
    <property type="project" value="UniProtKB-EC"/>
</dbReference>
<keyword evidence="13" id="KW-1185">Reference proteome</keyword>
<evidence type="ECO:0000256" key="7">
    <source>
        <dbReference type="ARBA" id="ARBA00022729"/>
    </source>
</evidence>
<sequence>MNKDLVNVTGLRSTKRVVRSPGDPRVLENNQESKQDSFRSICTAPSSAMPMLQIAKNMSEIFKWQCETLINDDELLERLKKEKFDVGIAEPNTVCALGLFEVLDIRSTIAVISNPHLESVAYAIGEPFLPSYIPGADCPSIFCIHKRKPLPGFSSSHLHKTVMIGGFAVAQREKEKQPLSQKWNSNLNSRKRTVLVSFGSYARSVDMPEDFKRAILDVFASMPDVTFIWKYEDENSNIADSLPNVYLSSWVPQVELLEDDHLSLFLTHGGLASTNEVAFMGKPAIVVGSNTWCQMRNARMLARHGGALVFDKSDLNDAKKLKDSFEEVLNNPSYAKNAGRLSQMLRSQPIPAQVLLLKHAEFAARFGRLPNLDSYGRHLSVVEYYLLDVFAAVAISFTLVLFVVLALLRKCCRRVRLPKPKKD</sequence>
<keyword evidence="8 11" id="KW-1133">Transmembrane helix</keyword>
<dbReference type="PANTHER" id="PTHR48043">
    <property type="entry name" value="EG:EG0003.4 PROTEIN-RELATED"/>
    <property type="match status" value="1"/>
</dbReference>
<protein>
    <recommendedName>
        <fullName evidence="3">glucuronosyltransferase</fullName>
        <ecNumber evidence="3">2.4.1.17</ecNumber>
    </recommendedName>
</protein>
<evidence type="ECO:0000313" key="13">
    <source>
        <dbReference type="Proteomes" id="UP000054047"/>
    </source>
</evidence>
<proteinExistence type="inferred from homology"/>
<dbReference type="FunFam" id="3.40.50.2000:FF:000038">
    <property type="entry name" value="UDP-GlucuronosylTransferase"/>
    <property type="match status" value="1"/>
</dbReference>
<dbReference type="Proteomes" id="UP000054047">
    <property type="component" value="Unassembled WGS sequence"/>
</dbReference>
<keyword evidence="7" id="KW-0732">Signal</keyword>
<evidence type="ECO:0000256" key="9">
    <source>
        <dbReference type="ARBA" id="ARBA00023136"/>
    </source>
</evidence>
<dbReference type="GO" id="GO:0016020">
    <property type="term" value="C:membrane"/>
    <property type="evidence" value="ECO:0007669"/>
    <property type="project" value="UniProtKB-SubCell"/>
</dbReference>
<dbReference type="EMBL" id="KN727695">
    <property type="protein sequence ID" value="KIH65125.1"/>
    <property type="molecule type" value="Genomic_DNA"/>
</dbReference>
<evidence type="ECO:0000256" key="5">
    <source>
        <dbReference type="ARBA" id="ARBA00022679"/>
    </source>
</evidence>
<evidence type="ECO:0000313" key="12">
    <source>
        <dbReference type="EMBL" id="KIH65125.1"/>
    </source>
</evidence>
<organism evidence="12 13">
    <name type="scientific">Ancylostoma duodenale</name>
    <dbReference type="NCBI Taxonomy" id="51022"/>
    <lineage>
        <taxon>Eukaryota</taxon>
        <taxon>Metazoa</taxon>
        <taxon>Ecdysozoa</taxon>
        <taxon>Nematoda</taxon>
        <taxon>Chromadorea</taxon>
        <taxon>Rhabditida</taxon>
        <taxon>Rhabditina</taxon>
        <taxon>Rhabditomorpha</taxon>
        <taxon>Strongyloidea</taxon>
        <taxon>Ancylostomatidae</taxon>
        <taxon>Ancylostomatinae</taxon>
        <taxon>Ancylostoma</taxon>
    </lineage>
</organism>
<dbReference type="OrthoDB" id="5835829at2759"/>
<evidence type="ECO:0000256" key="6">
    <source>
        <dbReference type="ARBA" id="ARBA00022692"/>
    </source>
</evidence>
<comment type="catalytic activity">
    <reaction evidence="10">
        <text>glucuronate acceptor + UDP-alpha-D-glucuronate = acceptor beta-D-glucuronoside + UDP + H(+)</text>
        <dbReference type="Rhea" id="RHEA:21032"/>
        <dbReference type="ChEBI" id="CHEBI:15378"/>
        <dbReference type="ChEBI" id="CHEBI:58052"/>
        <dbReference type="ChEBI" id="CHEBI:58223"/>
        <dbReference type="ChEBI" id="CHEBI:132367"/>
        <dbReference type="ChEBI" id="CHEBI:132368"/>
        <dbReference type="EC" id="2.4.1.17"/>
    </reaction>
</comment>
<comment type="similarity">
    <text evidence="2">Belongs to the UDP-glycosyltransferase family.</text>
</comment>
<dbReference type="PANTHER" id="PTHR48043:SF23">
    <property type="entry name" value="UDP-GLUCURONOSYLTRANSFERASE"/>
    <property type="match status" value="1"/>
</dbReference>
<evidence type="ECO:0000256" key="4">
    <source>
        <dbReference type="ARBA" id="ARBA00022676"/>
    </source>
</evidence>